<comment type="caution">
    <text evidence="2">The sequence shown here is derived from an EMBL/GenBank/DDBJ whole genome shotgun (WGS) entry which is preliminary data.</text>
</comment>
<keyword evidence="1" id="KW-0812">Transmembrane</keyword>
<feature type="transmembrane region" description="Helical" evidence="1">
    <location>
        <begin position="6"/>
        <end position="28"/>
    </location>
</feature>
<reference evidence="2" key="1">
    <citation type="submission" date="2019-11" db="EMBL/GenBank/DDBJ databases">
        <title>Genomic insights into an expanded diversity of filamentous marine cyanobacteria reveals the extraordinary biosynthetic potential of Moorea and Okeania.</title>
        <authorList>
            <person name="Ferreira Leao T."/>
            <person name="Wang M."/>
            <person name="Moss N."/>
            <person name="Da Silva R."/>
            <person name="Sanders J."/>
            <person name="Nurk S."/>
            <person name="Gurevich A."/>
            <person name="Humphrey G."/>
            <person name="Reher R."/>
            <person name="Zhu Q."/>
            <person name="Belda-Ferre P."/>
            <person name="Glukhov E."/>
            <person name="Rex R."/>
            <person name="Dorrestein P.C."/>
            <person name="Knight R."/>
            <person name="Pevzner P."/>
            <person name="Gerwick W.H."/>
            <person name="Gerwick L."/>
        </authorList>
    </citation>
    <scope>NUCLEOTIDE SEQUENCE</scope>
    <source>
        <strain evidence="2">SIO1C4</strain>
    </source>
</reference>
<sequence>MVLSFVAVLVAFPFALVIFVLLMLWLLLSAPLRRRRADKDIQTPAN</sequence>
<protein>
    <submittedName>
        <fullName evidence="2">Uncharacterized protein</fullName>
    </submittedName>
</protein>
<evidence type="ECO:0000256" key="1">
    <source>
        <dbReference type="SAM" id="Phobius"/>
    </source>
</evidence>
<evidence type="ECO:0000313" key="2">
    <source>
        <dbReference type="EMBL" id="NER28672.1"/>
    </source>
</evidence>
<proteinExistence type="predicted"/>
<keyword evidence="1" id="KW-0472">Membrane</keyword>
<dbReference type="EMBL" id="JAAHFQ010000246">
    <property type="protein sequence ID" value="NER28672.1"/>
    <property type="molecule type" value="Genomic_DNA"/>
</dbReference>
<dbReference type="AlphaFoldDB" id="A0A6B3NDI2"/>
<keyword evidence="1" id="KW-1133">Transmembrane helix</keyword>
<accession>A0A6B3NDI2</accession>
<gene>
    <name evidence="2" type="ORF">F6J89_13815</name>
</gene>
<organism evidence="2">
    <name type="scientific">Symploca sp. SIO1C4</name>
    <dbReference type="NCBI Taxonomy" id="2607765"/>
    <lineage>
        <taxon>Bacteria</taxon>
        <taxon>Bacillati</taxon>
        <taxon>Cyanobacteriota</taxon>
        <taxon>Cyanophyceae</taxon>
        <taxon>Coleofasciculales</taxon>
        <taxon>Coleofasciculaceae</taxon>
        <taxon>Symploca</taxon>
    </lineage>
</organism>
<name>A0A6B3NDI2_9CYAN</name>